<dbReference type="InterPro" id="IPR011991">
    <property type="entry name" value="ArsR-like_HTH"/>
</dbReference>
<dbReference type="EMBL" id="VWNA01000001">
    <property type="protein sequence ID" value="MQT12201.1"/>
    <property type="molecule type" value="Genomic_DNA"/>
</dbReference>
<dbReference type="CDD" id="cd08893">
    <property type="entry name" value="SRPBCC_CalC_Aha1-like_GntR-HTH"/>
    <property type="match status" value="1"/>
</dbReference>
<evidence type="ECO:0000256" key="1">
    <source>
        <dbReference type="ARBA" id="ARBA00006817"/>
    </source>
</evidence>
<comment type="caution">
    <text evidence="3">The sequence shown here is derived from an EMBL/GenBank/DDBJ whole genome shotgun (WGS) entry which is preliminary data.</text>
</comment>
<dbReference type="Gene3D" id="3.30.530.20">
    <property type="match status" value="1"/>
</dbReference>
<evidence type="ECO:0000259" key="2">
    <source>
        <dbReference type="PROSITE" id="PS50987"/>
    </source>
</evidence>
<dbReference type="PANTHER" id="PTHR38600:SF1">
    <property type="entry name" value="TRANSCRIPTIONAL REGULATORY PROTEIN"/>
    <property type="match status" value="1"/>
</dbReference>
<dbReference type="CDD" id="cd00090">
    <property type="entry name" value="HTH_ARSR"/>
    <property type="match status" value="1"/>
</dbReference>
<dbReference type="Pfam" id="PF08327">
    <property type="entry name" value="AHSA1"/>
    <property type="match status" value="1"/>
</dbReference>
<evidence type="ECO:0000313" key="4">
    <source>
        <dbReference type="Proteomes" id="UP000332515"/>
    </source>
</evidence>
<dbReference type="SUPFAM" id="SSF46785">
    <property type="entry name" value="Winged helix' DNA-binding domain"/>
    <property type="match status" value="1"/>
</dbReference>
<dbReference type="InterPro" id="IPR036388">
    <property type="entry name" value="WH-like_DNA-bd_sf"/>
</dbReference>
<accession>A0A6A7Y258</accession>
<dbReference type="RefSeq" id="WP_153479498.1">
    <property type="nucleotide sequence ID" value="NZ_VWNA01000001.1"/>
</dbReference>
<dbReference type="InterPro" id="IPR013538">
    <property type="entry name" value="ASHA1/2-like_C"/>
</dbReference>
<dbReference type="Pfam" id="PF12840">
    <property type="entry name" value="HTH_20"/>
    <property type="match status" value="1"/>
</dbReference>
<dbReference type="InterPro" id="IPR036390">
    <property type="entry name" value="WH_DNA-bd_sf"/>
</dbReference>
<reference evidence="3 4" key="1">
    <citation type="submission" date="2019-09" db="EMBL/GenBank/DDBJ databases">
        <title>Segnochrobactrum spirostomi gen. nov., sp. nov., isolated from the ciliate Spirostomum cf. yagiui and description of a novel family, Segnochrobactraceae fam. nov. within the order Rhizobiales of the class Alphaproteobacteria.</title>
        <authorList>
            <person name="Akter S."/>
            <person name="Shazib S.U.A."/>
            <person name="Shin M.K."/>
        </authorList>
    </citation>
    <scope>NUCLEOTIDE SEQUENCE [LARGE SCALE GENOMIC DNA]</scope>
    <source>
        <strain evidence="3 4">Sp-1</strain>
    </source>
</reference>
<dbReference type="SUPFAM" id="SSF55961">
    <property type="entry name" value="Bet v1-like"/>
    <property type="match status" value="1"/>
</dbReference>
<protein>
    <submittedName>
        <fullName evidence="3">Helix-turn-helix domain-containing protein</fullName>
    </submittedName>
</protein>
<sequence>MDDLFAALASPHRRLLLDRLNERDGRTLGELEAELPVTRFAVMKHLRVLEAAHLVVARKVGREKLHYLNRAPLQEMSDRWISRYAAPFARTMSDLKAALERPTPMSEAKSETLAETAPRHVYELFIRASAEAVWSILTDDAQTPLWQHFNMTSRTTWAVGGAIEFSAGDRPMIVGEIMELTPPRRLVHTFAARWSPEVADDKPSRVTWEIEPVGDGVCKLTLTHDDFGGATATSRAVRGGWPESLSRLKTLAETGTPLLMPAPAQG</sequence>
<feature type="domain" description="HTH arsR-type" evidence="2">
    <location>
        <begin position="1"/>
        <end position="88"/>
    </location>
</feature>
<dbReference type="InterPro" id="IPR023393">
    <property type="entry name" value="START-like_dom_sf"/>
</dbReference>
<dbReference type="PROSITE" id="PS50987">
    <property type="entry name" value="HTH_ARSR_2"/>
    <property type="match status" value="1"/>
</dbReference>
<dbReference type="GO" id="GO:0003700">
    <property type="term" value="F:DNA-binding transcription factor activity"/>
    <property type="evidence" value="ECO:0007669"/>
    <property type="project" value="InterPro"/>
</dbReference>
<dbReference type="SMART" id="SM00418">
    <property type="entry name" value="HTH_ARSR"/>
    <property type="match status" value="1"/>
</dbReference>
<evidence type="ECO:0000313" key="3">
    <source>
        <dbReference type="EMBL" id="MQT12201.1"/>
    </source>
</evidence>
<dbReference type="Gene3D" id="1.10.10.10">
    <property type="entry name" value="Winged helix-like DNA-binding domain superfamily/Winged helix DNA-binding domain"/>
    <property type="match status" value="1"/>
</dbReference>
<name>A0A6A7Y258_9HYPH</name>
<keyword evidence="4" id="KW-1185">Reference proteome</keyword>
<organism evidence="3 4">
    <name type="scientific">Segnochrobactrum spirostomi</name>
    <dbReference type="NCBI Taxonomy" id="2608987"/>
    <lineage>
        <taxon>Bacteria</taxon>
        <taxon>Pseudomonadati</taxon>
        <taxon>Pseudomonadota</taxon>
        <taxon>Alphaproteobacteria</taxon>
        <taxon>Hyphomicrobiales</taxon>
        <taxon>Segnochrobactraceae</taxon>
        <taxon>Segnochrobactrum</taxon>
    </lineage>
</organism>
<gene>
    <name evidence="3" type="ORF">F0357_05895</name>
</gene>
<dbReference type="InterPro" id="IPR001845">
    <property type="entry name" value="HTH_ArsR_DNA-bd_dom"/>
</dbReference>
<dbReference type="Proteomes" id="UP000332515">
    <property type="component" value="Unassembled WGS sequence"/>
</dbReference>
<proteinExistence type="inferred from homology"/>
<comment type="similarity">
    <text evidence="1">Belongs to the AHA1 family.</text>
</comment>
<dbReference type="PANTHER" id="PTHR38600">
    <property type="entry name" value="TRANSCRIPTIONAL REGULATORY PROTEIN"/>
    <property type="match status" value="1"/>
</dbReference>
<dbReference type="AlphaFoldDB" id="A0A6A7Y258"/>